<dbReference type="InterPro" id="IPR018712">
    <property type="entry name" value="Tle1-like_cat"/>
</dbReference>
<evidence type="ECO:0000259" key="1">
    <source>
        <dbReference type="Pfam" id="PF09994"/>
    </source>
</evidence>
<protein>
    <submittedName>
        <fullName evidence="2">DUF2235 domain-containing protein</fullName>
    </submittedName>
</protein>
<gene>
    <name evidence="2" type="ORF">KA717_35520</name>
</gene>
<organism evidence="2">
    <name type="scientific">Woronichinia naegeliana WA131</name>
    <dbReference type="NCBI Taxonomy" id="2824559"/>
    <lineage>
        <taxon>Bacteria</taxon>
        <taxon>Bacillati</taxon>
        <taxon>Cyanobacteriota</taxon>
        <taxon>Cyanophyceae</taxon>
        <taxon>Synechococcales</taxon>
        <taxon>Coelosphaeriaceae</taxon>
        <taxon>Woronichinia</taxon>
    </lineage>
</organism>
<dbReference type="AlphaFoldDB" id="A0A977PWP4"/>
<dbReference type="Proteomes" id="UP001065613">
    <property type="component" value="Chromosome"/>
</dbReference>
<dbReference type="EMBL" id="CP073041">
    <property type="protein sequence ID" value="UXE60745.1"/>
    <property type="molecule type" value="Genomic_DNA"/>
</dbReference>
<sequence length="365" mass="41351">MIKVIFLNWYLGDQIEMKRRLIVCCDGTWQDLDQGYPTNVVKMAQAIKLVDNQDIHQIVFYDEGLGTKQVDGSSLIDKLTKMMGGGLGFGIDHKIQDAYRFLCMNYEPGDEIYLFGFSRGAYTVRCLAGLIYNSGLPHREFVRKIPAAYEIYREKQDPDNAPNGNKAIAFRKQYGPQVPIKALCCWDTVASLGIPDIIHSLNFDARFNERYRFFDDKVNPTIENAIHAVAIDEIRKVFDLTRMESSKPNQVTQVWFPGAHGCVGGGSKEERGLSDGALLWMMEQVKKLGLALDATHVEDGINPNFEAPFDNTPKFPFNIGKPNIREVTGTFADLHESVKQRWQSPNLHPAYRSVNLMKFQSQLDS</sequence>
<accession>A0A977PWP4</accession>
<dbReference type="Pfam" id="PF09994">
    <property type="entry name" value="T6SS_Tle1-like_cat"/>
    <property type="match status" value="1"/>
</dbReference>
<dbReference type="KEGG" id="wna:KA717_35520"/>
<evidence type="ECO:0000313" key="2">
    <source>
        <dbReference type="EMBL" id="UXE60745.1"/>
    </source>
</evidence>
<name>A0A977PWP4_9CYAN</name>
<dbReference type="PANTHER" id="PTHR33840">
    <property type="match status" value="1"/>
</dbReference>
<feature type="domain" description="T6SS Phospholipase effector Tle1-like catalytic" evidence="1">
    <location>
        <begin position="19"/>
        <end position="284"/>
    </location>
</feature>
<reference evidence="2" key="1">
    <citation type="submission" date="2021-04" db="EMBL/GenBank/DDBJ databases">
        <title>Genome sequence of Woronichinia naegeliana from Washington state freshwater lake bloom.</title>
        <authorList>
            <person name="Dreher T.W."/>
        </authorList>
    </citation>
    <scope>NUCLEOTIDE SEQUENCE</scope>
    <source>
        <strain evidence="2">WA131</strain>
    </source>
</reference>
<proteinExistence type="predicted"/>
<dbReference type="PANTHER" id="PTHR33840:SF1">
    <property type="entry name" value="TLE1 PHOSPHOLIPASE DOMAIN-CONTAINING PROTEIN"/>
    <property type="match status" value="1"/>
</dbReference>